<evidence type="ECO:0000313" key="2">
    <source>
        <dbReference type="EMBL" id="KAJ1192002.1"/>
    </source>
</evidence>
<keyword evidence="3" id="KW-1185">Reference proteome</keyword>
<evidence type="ECO:0000313" key="3">
    <source>
        <dbReference type="Proteomes" id="UP001066276"/>
    </source>
</evidence>
<feature type="region of interest" description="Disordered" evidence="1">
    <location>
        <begin position="1"/>
        <end position="25"/>
    </location>
</feature>
<dbReference type="EMBL" id="JANPWB010000004">
    <property type="protein sequence ID" value="KAJ1192002.1"/>
    <property type="molecule type" value="Genomic_DNA"/>
</dbReference>
<reference evidence="2" key="1">
    <citation type="journal article" date="2022" name="bioRxiv">
        <title>Sequencing and chromosome-scale assembly of the giantPleurodeles waltlgenome.</title>
        <authorList>
            <person name="Brown T."/>
            <person name="Elewa A."/>
            <person name="Iarovenko S."/>
            <person name="Subramanian E."/>
            <person name="Araus A.J."/>
            <person name="Petzold A."/>
            <person name="Susuki M."/>
            <person name="Suzuki K.-i.T."/>
            <person name="Hayashi T."/>
            <person name="Toyoda A."/>
            <person name="Oliveira C."/>
            <person name="Osipova E."/>
            <person name="Leigh N.D."/>
            <person name="Simon A."/>
            <person name="Yun M.H."/>
        </authorList>
    </citation>
    <scope>NUCLEOTIDE SEQUENCE</scope>
    <source>
        <strain evidence="2">20211129_DDA</strain>
        <tissue evidence="2">Liver</tissue>
    </source>
</reference>
<gene>
    <name evidence="2" type="ORF">NDU88_001314</name>
</gene>
<dbReference type="Proteomes" id="UP001066276">
    <property type="component" value="Chromosome 2_2"/>
</dbReference>
<feature type="compositionally biased region" description="Basic and acidic residues" evidence="1">
    <location>
        <begin position="9"/>
        <end position="25"/>
    </location>
</feature>
<feature type="compositionally biased region" description="Basic and acidic residues" evidence="1">
    <location>
        <begin position="48"/>
        <end position="60"/>
    </location>
</feature>
<accession>A0AAV7UWG9</accession>
<dbReference type="AlphaFoldDB" id="A0AAV7UWG9"/>
<feature type="compositionally biased region" description="Basic residues" evidence="1">
    <location>
        <begin position="61"/>
        <end position="71"/>
    </location>
</feature>
<protein>
    <submittedName>
        <fullName evidence="2">Uncharacterized protein</fullName>
    </submittedName>
</protein>
<feature type="region of interest" description="Disordered" evidence="1">
    <location>
        <begin position="42"/>
        <end position="74"/>
    </location>
</feature>
<name>A0AAV7UWG9_PLEWA</name>
<evidence type="ECO:0000256" key="1">
    <source>
        <dbReference type="SAM" id="MobiDB-lite"/>
    </source>
</evidence>
<sequence>MAPEDPEEKEQAQVERGESHELRRSRESLLRGKLCRRRWKVRKRRRKREEDTLRSRERPPTRRRGRERQAKKPAMFLEERGLYRYESGQGKEFKLLEGRKEKCWEEEGNVWDTNQP</sequence>
<organism evidence="2 3">
    <name type="scientific">Pleurodeles waltl</name>
    <name type="common">Iberian ribbed newt</name>
    <dbReference type="NCBI Taxonomy" id="8319"/>
    <lineage>
        <taxon>Eukaryota</taxon>
        <taxon>Metazoa</taxon>
        <taxon>Chordata</taxon>
        <taxon>Craniata</taxon>
        <taxon>Vertebrata</taxon>
        <taxon>Euteleostomi</taxon>
        <taxon>Amphibia</taxon>
        <taxon>Batrachia</taxon>
        <taxon>Caudata</taxon>
        <taxon>Salamandroidea</taxon>
        <taxon>Salamandridae</taxon>
        <taxon>Pleurodelinae</taxon>
        <taxon>Pleurodeles</taxon>
    </lineage>
</organism>
<proteinExistence type="predicted"/>
<comment type="caution">
    <text evidence="2">The sequence shown here is derived from an EMBL/GenBank/DDBJ whole genome shotgun (WGS) entry which is preliminary data.</text>
</comment>